<organism evidence="2 3">
    <name type="scientific">Paenibacillus harenae</name>
    <dbReference type="NCBI Taxonomy" id="306543"/>
    <lineage>
        <taxon>Bacteria</taxon>
        <taxon>Bacillati</taxon>
        <taxon>Bacillota</taxon>
        <taxon>Bacilli</taxon>
        <taxon>Bacillales</taxon>
        <taxon>Paenibacillaceae</taxon>
        <taxon>Paenibacillus</taxon>
    </lineage>
</organism>
<feature type="transmembrane region" description="Helical" evidence="1">
    <location>
        <begin position="49"/>
        <end position="73"/>
    </location>
</feature>
<sequence>MEEEIKKIRNKQSNILFYFMLSIGLIGSLTILLQNIYRWTIVDIFTPFIAPFIEMIGYLVFIVCSLIVFVYFVVSKPFQRARNGIPILINIVVLVLVFIVPFTSLTLNLDYRLNKSEREEAIKLVVDESLKPNVPYNTALIHLPNKYEKLSKGGGEIVVKGSGQDTHILFYTYRGVVDNFAGFIYTADGRSPDETLFGDFIQVKKLDKNWYWVSAT</sequence>
<evidence type="ECO:0008006" key="4">
    <source>
        <dbReference type="Google" id="ProtNLM"/>
    </source>
</evidence>
<accession>A0ABT9TYJ4</accession>
<proteinExistence type="predicted"/>
<reference evidence="2 3" key="1">
    <citation type="submission" date="2023-07" db="EMBL/GenBank/DDBJ databases">
        <title>Sorghum-associated microbial communities from plants grown in Nebraska, USA.</title>
        <authorList>
            <person name="Schachtman D."/>
        </authorList>
    </citation>
    <scope>NUCLEOTIDE SEQUENCE [LARGE SCALE GENOMIC DNA]</scope>
    <source>
        <strain evidence="2 3">CC482</strain>
    </source>
</reference>
<name>A0ABT9TYJ4_PAEHA</name>
<dbReference type="RefSeq" id="WP_307203294.1">
    <property type="nucleotide sequence ID" value="NZ_JAUSSU010000003.1"/>
</dbReference>
<dbReference type="EMBL" id="JAUSSU010000003">
    <property type="protein sequence ID" value="MDQ0112442.1"/>
    <property type="molecule type" value="Genomic_DNA"/>
</dbReference>
<gene>
    <name evidence="2" type="ORF">J2T15_001877</name>
</gene>
<feature type="transmembrane region" description="Helical" evidence="1">
    <location>
        <begin position="15"/>
        <end position="37"/>
    </location>
</feature>
<feature type="transmembrane region" description="Helical" evidence="1">
    <location>
        <begin position="85"/>
        <end position="107"/>
    </location>
</feature>
<comment type="caution">
    <text evidence="2">The sequence shown here is derived from an EMBL/GenBank/DDBJ whole genome shotgun (WGS) entry which is preliminary data.</text>
</comment>
<evidence type="ECO:0000256" key="1">
    <source>
        <dbReference type="SAM" id="Phobius"/>
    </source>
</evidence>
<dbReference type="Proteomes" id="UP001229346">
    <property type="component" value="Unassembled WGS sequence"/>
</dbReference>
<keyword evidence="1" id="KW-0812">Transmembrane</keyword>
<keyword evidence="1" id="KW-1133">Transmembrane helix</keyword>
<evidence type="ECO:0000313" key="3">
    <source>
        <dbReference type="Proteomes" id="UP001229346"/>
    </source>
</evidence>
<protein>
    <recommendedName>
        <fullName evidence="4">DUF1109 domain-containing protein</fullName>
    </recommendedName>
</protein>
<keyword evidence="3" id="KW-1185">Reference proteome</keyword>
<evidence type="ECO:0000313" key="2">
    <source>
        <dbReference type="EMBL" id="MDQ0112442.1"/>
    </source>
</evidence>
<keyword evidence="1" id="KW-0472">Membrane</keyword>